<proteinExistence type="predicted"/>
<sequence>MILLGAYLVAVAFAVFQPQPEAAVGAVVWVEEALVSWGLSETLVSGTRVEFVLNALLFAPISFLGRWVWPKLRWTDWVAYAFVGSVAVELTQGLLFPDRSAQFVDVVSNTSGGLIGAVAAALVTRLKVPATGAVD</sequence>
<dbReference type="EMBL" id="BAAALG010000011">
    <property type="protein sequence ID" value="GAA1107700.1"/>
    <property type="molecule type" value="Genomic_DNA"/>
</dbReference>
<reference evidence="3" key="1">
    <citation type="journal article" date="2019" name="Int. J. Syst. Evol. Microbiol.">
        <title>The Global Catalogue of Microorganisms (GCM) 10K type strain sequencing project: providing services to taxonomists for standard genome sequencing and annotation.</title>
        <authorList>
            <consortium name="The Broad Institute Genomics Platform"/>
            <consortium name="The Broad Institute Genome Sequencing Center for Infectious Disease"/>
            <person name="Wu L."/>
            <person name="Ma J."/>
        </authorList>
    </citation>
    <scope>NUCLEOTIDE SEQUENCE [LARGE SCALE GENOMIC DNA]</scope>
    <source>
        <strain evidence="3">JCM 13008</strain>
    </source>
</reference>
<organism evidence="2 3">
    <name type="scientific">Nocardioides dubius</name>
    <dbReference type="NCBI Taxonomy" id="317019"/>
    <lineage>
        <taxon>Bacteria</taxon>
        <taxon>Bacillati</taxon>
        <taxon>Actinomycetota</taxon>
        <taxon>Actinomycetes</taxon>
        <taxon>Propionibacteriales</taxon>
        <taxon>Nocardioidaceae</taxon>
        <taxon>Nocardioides</taxon>
    </lineage>
</organism>
<evidence type="ECO:0000313" key="2">
    <source>
        <dbReference type="EMBL" id="GAA1107700.1"/>
    </source>
</evidence>
<comment type="caution">
    <text evidence="2">The sequence shown here is derived from an EMBL/GenBank/DDBJ whole genome shotgun (WGS) entry which is preliminary data.</text>
</comment>
<dbReference type="RefSeq" id="WP_343995592.1">
    <property type="nucleotide sequence ID" value="NZ_BAAALG010000011.1"/>
</dbReference>
<name>A0ABP4EIX3_9ACTN</name>
<dbReference type="PANTHER" id="PTHR36834:SF1">
    <property type="entry name" value="INTEGRAL MEMBRANE PROTEIN"/>
    <property type="match status" value="1"/>
</dbReference>
<accession>A0ABP4EIX3</accession>
<protein>
    <recommendedName>
        <fullName evidence="1">VanZ-like domain-containing protein</fullName>
    </recommendedName>
</protein>
<evidence type="ECO:0000259" key="1">
    <source>
        <dbReference type="Pfam" id="PF04892"/>
    </source>
</evidence>
<feature type="domain" description="VanZ-like" evidence="1">
    <location>
        <begin position="7"/>
        <end position="122"/>
    </location>
</feature>
<dbReference type="Proteomes" id="UP001501581">
    <property type="component" value="Unassembled WGS sequence"/>
</dbReference>
<dbReference type="InterPro" id="IPR053150">
    <property type="entry name" value="Teicoplanin_resist-assoc"/>
</dbReference>
<dbReference type="InterPro" id="IPR006976">
    <property type="entry name" value="VanZ-like"/>
</dbReference>
<keyword evidence="3" id="KW-1185">Reference proteome</keyword>
<dbReference type="Pfam" id="PF04892">
    <property type="entry name" value="VanZ"/>
    <property type="match status" value="1"/>
</dbReference>
<dbReference type="PANTHER" id="PTHR36834">
    <property type="entry name" value="MEMBRANE PROTEIN-RELATED"/>
    <property type="match status" value="1"/>
</dbReference>
<evidence type="ECO:0000313" key="3">
    <source>
        <dbReference type="Proteomes" id="UP001501581"/>
    </source>
</evidence>
<gene>
    <name evidence="2" type="ORF">GCM10009668_29680</name>
</gene>